<reference evidence="1" key="1">
    <citation type="submission" date="2016-11" db="UniProtKB">
        <authorList>
            <consortium name="WormBaseParasite"/>
        </authorList>
    </citation>
    <scope>IDENTIFICATION</scope>
    <source>
        <strain evidence="1">pt0022</strain>
    </source>
</reference>
<evidence type="ECO:0000313" key="1">
    <source>
        <dbReference type="WBParaSite" id="maker-PairedContig_5894-snap-gene-1.32-mRNA-1"/>
    </source>
</evidence>
<name>A0A1I8EWA2_WUCBA</name>
<sequence length="155" mass="18036">MLKISHKHELTRQVVPRVTVGQFHRCIDEPLGKLRWEVGQTTEFFMLIPRIPPVSVQQRRVPSRLLFRRVRSRAYGARSFLSRHSVDESATVIIGFEAERFALQAVKDSVIAECEEENVYFELSQNISRMMSYLIDQDVLLEVPLSIDMLFIRTS</sequence>
<protein>
    <submittedName>
        <fullName evidence="1">Uncharacterized protein</fullName>
    </submittedName>
</protein>
<dbReference type="WBParaSite" id="maker-PairedContig_5894-snap-gene-1.32-mRNA-1">
    <property type="protein sequence ID" value="maker-PairedContig_5894-snap-gene-1.32-mRNA-1"/>
    <property type="gene ID" value="maker-PairedContig_5894-snap-gene-1.32"/>
</dbReference>
<accession>A0A1I8EWA2</accession>
<dbReference type="AlphaFoldDB" id="A0A1I8EWA2"/>
<proteinExistence type="predicted"/>
<organism evidence="1">
    <name type="scientific">Wuchereria bancrofti</name>
    <dbReference type="NCBI Taxonomy" id="6293"/>
    <lineage>
        <taxon>Eukaryota</taxon>
        <taxon>Metazoa</taxon>
        <taxon>Ecdysozoa</taxon>
        <taxon>Nematoda</taxon>
        <taxon>Chromadorea</taxon>
        <taxon>Rhabditida</taxon>
        <taxon>Spirurina</taxon>
        <taxon>Spiruromorpha</taxon>
        <taxon>Filarioidea</taxon>
        <taxon>Onchocercidae</taxon>
        <taxon>Wuchereria</taxon>
    </lineage>
</organism>